<dbReference type="Gene3D" id="1.20.1250.20">
    <property type="entry name" value="MFS general substrate transporter like domains"/>
    <property type="match status" value="2"/>
</dbReference>
<comment type="similarity">
    <text evidence="8">Belongs to the major facilitator superfamily. Proton-dependent oligopeptide transporter (POT/PTR) (TC 2.A.17) family.</text>
</comment>
<proteinExistence type="inferred from homology"/>
<accession>A1ZDF4</accession>
<dbReference type="InterPro" id="IPR050171">
    <property type="entry name" value="MFS_Transporters"/>
</dbReference>
<feature type="transmembrane region" description="Helical" evidence="9">
    <location>
        <begin position="355"/>
        <end position="376"/>
    </location>
</feature>
<comment type="caution">
    <text evidence="10">The sequence shown here is derived from an EMBL/GenBank/DDBJ whole genome shotgun (WGS) entry which is preliminary data.</text>
</comment>
<dbReference type="OrthoDB" id="9772725at2"/>
<evidence type="ECO:0000313" key="11">
    <source>
        <dbReference type="Proteomes" id="UP000004095"/>
    </source>
</evidence>
<dbReference type="EMBL" id="AAWS01000002">
    <property type="protein sequence ID" value="EAY31693.1"/>
    <property type="molecule type" value="Genomic_DNA"/>
</dbReference>
<keyword evidence="6 9" id="KW-1133">Transmembrane helix</keyword>
<dbReference type="RefSeq" id="WP_002693513.1">
    <property type="nucleotide sequence ID" value="NZ_AAWS01000002.1"/>
</dbReference>
<feature type="transmembrane region" description="Helical" evidence="9">
    <location>
        <begin position="215"/>
        <end position="235"/>
    </location>
</feature>
<dbReference type="GO" id="GO:1904680">
    <property type="term" value="F:peptide transmembrane transporter activity"/>
    <property type="evidence" value="ECO:0007669"/>
    <property type="project" value="InterPro"/>
</dbReference>
<feature type="transmembrane region" description="Helical" evidence="9">
    <location>
        <begin position="323"/>
        <end position="348"/>
    </location>
</feature>
<evidence type="ECO:0000256" key="4">
    <source>
        <dbReference type="ARBA" id="ARBA00022692"/>
    </source>
</evidence>
<keyword evidence="3" id="KW-1003">Cell membrane</keyword>
<name>A1ZDF4_MICM2</name>
<dbReference type="AlphaFoldDB" id="A1ZDF4"/>
<dbReference type="NCBIfam" id="TIGR00924">
    <property type="entry name" value="yjdL_sub1_fam"/>
    <property type="match status" value="1"/>
</dbReference>
<dbReference type="Proteomes" id="UP000004095">
    <property type="component" value="Unassembled WGS sequence"/>
</dbReference>
<dbReference type="InterPro" id="IPR005279">
    <property type="entry name" value="Dipep/tripep_permease"/>
</dbReference>
<dbReference type="GO" id="GO:0005886">
    <property type="term" value="C:plasma membrane"/>
    <property type="evidence" value="ECO:0007669"/>
    <property type="project" value="UniProtKB-SubCell"/>
</dbReference>
<evidence type="ECO:0000256" key="6">
    <source>
        <dbReference type="ARBA" id="ARBA00022989"/>
    </source>
</evidence>
<dbReference type="InterPro" id="IPR000109">
    <property type="entry name" value="POT_fam"/>
</dbReference>
<dbReference type="InterPro" id="IPR018456">
    <property type="entry name" value="PTR2_symporter_CS"/>
</dbReference>
<dbReference type="SUPFAM" id="SSF103473">
    <property type="entry name" value="MFS general substrate transporter"/>
    <property type="match status" value="1"/>
</dbReference>
<keyword evidence="11" id="KW-1185">Reference proteome</keyword>
<keyword evidence="4 8" id="KW-0812">Transmembrane</keyword>
<evidence type="ECO:0000256" key="3">
    <source>
        <dbReference type="ARBA" id="ARBA00022475"/>
    </source>
</evidence>
<comment type="subcellular location">
    <subcellularLocation>
        <location evidence="1">Cell membrane</location>
        <topology evidence="1">Multi-pass membrane protein</topology>
    </subcellularLocation>
    <subcellularLocation>
        <location evidence="8">Membrane</location>
        <topology evidence="8">Multi-pass membrane protein</topology>
    </subcellularLocation>
</comment>
<evidence type="ECO:0000256" key="9">
    <source>
        <dbReference type="SAM" id="Phobius"/>
    </source>
</evidence>
<feature type="transmembrane region" description="Helical" evidence="9">
    <location>
        <begin position="102"/>
        <end position="124"/>
    </location>
</feature>
<protein>
    <submittedName>
        <fullName evidence="10">Di-/tripeptide transporter</fullName>
    </submittedName>
</protein>
<evidence type="ECO:0000256" key="7">
    <source>
        <dbReference type="ARBA" id="ARBA00023136"/>
    </source>
</evidence>
<reference evidence="10 11" key="1">
    <citation type="submission" date="2007-01" db="EMBL/GenBank/DDBJ databases">
        <authorList>
            <person name="Haygood M."/>
            <person name="Podell S."/>
            <person name="Anderson C."/>
            <person name="Hopkinson B."/>
            <person name="Roe K."/>
            <person name="Barbeau K."/>
            <person name="Gaasterland T."/>
            <person name="Ferriera S."/>
            <person name="Johnson J."/>
            <person name="Kravitz S."/>
            <person name="Beeson K."/>
            <person name="Sutton G."/>
            <person name="Rogers Y.-H."/>
            <person name="Friedman R."/>
            <person name="Frazier M."/>
            <person name="Venter J.C."/>
        </authorList>
    </citation>
    <scope>NUCLEOTIDE SEQUENCE [LARGE SCALE GENOMIC DNA]</scope>
    <source>
        <strain evidence="10 11">ATCC 23134</strain>
    </source>
</reference>
<evidence type="ECO:0000256" key="1">
    <source>
        <dbReference type="ARBA" id="ARBA00004651"/>
    </source>
</evidence>
<evidence type="ECO:0000256" key="5">
    <source>
        <dbReference type="ARBA" id="ARBA00022856"/>
    </source>
</evidence>
<feature type="transmembrane region" description="Helical" evidence="9">
    <location>
        <begin position="388"/>
        <end position="409"/>
    </location>
</feature>
<dbReference type="PANTHER" id="PTHR23517:SF15">
    <property type="entry name" value="PROTON-DEPENDENT OLIGOPEPTIDE FAMILY TRANSPORT PROTEIN"/>
    <property type="match status" value="1"/>
</dbReference>
<feature type="transmembrane region" description="Helical" evidence="9">
    <location>
        <begin position="263"/>
        <end position="284"/>
    </location>
</feature>
<keyword evidence="7 9" id="KW-0472">Membrane</keyword>
<feature type="transmembrane region" description="Helical" evidence="9">
    <location>
        <begin position="291"/>
        <end position="311"/>
    </location>
</feature>
<dbReference type="PROSITE" id="PS01023">
    <property type="entry name" value="PTR2_2"/>
    <property type="match status" value="1"/>
</dbReference>
<dbReference type="CDD" id="cd17346">
    <property type="entry name" value="MFS_DtpA_like"/>
    <property type="match status" value="1"/>
</dbReference>
<dbReference type="eggNOG" id="COG3104">
    <property type="taxonomic scope" value="Bacteria"/>
</dbReference>
<keyword evidence="5" id="KW-0653">Protein transport</keyword>
<dbReference type="PANTHER" id="PTHR23517">
    <property type="entry name" value="RESISTANCE PROTEIN MDTM, PUTATIVE-RELATED-RELATED"/>
    <property type="match status" value="1"/>
</dbReference>
<feature type="transmembrane region" description="Helical" evidence="9">
    <location>
        <begin position="136"/>
        <end position="159"/>
    </location>
</feature>
<organism evidence="10 11">
    <name type="scientific">Microscilla marina ATCC 23134</name>
    <dbReference type="NCBI Taxonomy" id="313606"/>
    <lineage>
        <taxon>Bacteria</taxon>
        <taxon>Pseudomonadati</taxon>
        <taxon>Bacteroidota</taxon>
        <taxon>Cytophagia</taxon>
        <taxon>Cytophagales</taxon>
        <taxon>Microscillaceae</taxon>
        <taxon>Microscilla</taxon>
    </lineage>
</organism>
<dbReference type="InterPro" id="IPR036259">
    <property type="entry name" value="MFS_trans_sf"/>
</dbReference>
<evidence type="ECO:0000313" key="10">
    <source>
        <dbReference type="EMBL" id="EAY31693.1"/>
    </source>
</evidence>
<sequence>MKNHPKGLFILFFTEMWERFSYYGLKALLVLFLVSKTKGGYGWGEAEALSLLGLFTGMVYIMSIPGGIISDRWLGPKRSVMIGGALLCVGHFMMAFPDPTLFYVALCFIVAGIGMLKPNISTMVGELYTEQKRRDAGFIIFYMGINLGSFLATLSIGFVGETYGWHYGFSLAGFGMVLGQIVFIWGQRYLKHVGNNLKQRQEAPKERLKLSGTDINRLVVLGILFLVIFVFWMSFEQAGGLMNLYAKKYTNRVVFGWEVPASMFQSINAGYILLFGGVVAAFWAVRKTSAIAKMGIGTILVGVGFLFMVGASMQRASAGQSALYWLFFAYWFHTIGELCISPVALSYISKIAPKALVGSMMGAYFAATGFANIAAAEVGKLAGKLGELNIFSGLVIVSVLTGSLLLVFAQRLKKMTREDELEEGIKEDRKEAKDAVKVT</sequence>
<gene>
    <name evidence="10" type="ORF">M23134_05199</name>
</gene>
<keyword evidence="5" id="KW-0571">Peptide transport</keyword>
<dbReference type="Pfam" id="PF00854">
    <property type="entry name" value="PTR2"/>
    <property type="match status" value="2"/>
</dbReference>
<feature type="transmembrane region" description="Helical" evidence="9">
    <location>
        <begin position="48"/>
        <end position="68"/>
    </location>
</feature>
<evidence type="ECO:0000256" key="2">
    <source>
        <dbReference type="ARBA" id="ARBA00022448"/>
    </source>
</evidence>
<evidence type="ECO:0000256" key="8">
    <source>
        <dbReference type="RuleBase" id="RU003755"/>
    </source>
</evidence>
<dbReference type="GO" id="GO:0006857">
    <property type="term" value="P:oligopeptide transport"/>
    <property type="evidence" value="ECO:0007669"/>
    <property type="project" value="InterPro"/>
</dbReference>
<feature type="transmembrane region" description="Helical" evidence="9">
    <location>
        <begin position="165"/>
        <end position="185"/>
    </location>
</feature>
<feature type="transmembrane region" description="Helical" evidence="9">
    <location>
        <begin position="20"/>
        <end position="36"/>
    </location>
</feature>
<keyword evidence="2 8" id="KW-0813">Transport</keyword>